<feature type="domain" description="DOC" evidence="7">
    <location>
        <begin position="46"/>
        <end position="234"/>
    </location>
</feature>
<name>A0AA43QLX6_9LECA</name>
<evidence type="ECO:0000256" key="5">
    <source>
        <dbReference type="ARBA" id="ARBA00023306"/>
    </source>
</evidence>
<dbReference type="GO" id="GO:0005680">
    <property type="term" value="C:anaphase-promoting complex"/>
    <property type="evidence" value="ECO:0007669"/>
    <property type="project" value="InterPro"/>
</dbReference>
<keyword evidence="4" id="KW-0833">Ubl conjugation pathway</keyword>
<dbReference type="SMART" id="SM01337">
    <property type="entry name" value="APC10"/>
    <property type="match status" value="1"/>
</dbReference>
<evidence type="ECO:0000256" key="2">
    <source>
        <dbReference type="ARBA" id="ARBA00022618"/>
    </source>
</evidence>
<evidence type="ECO:0000259" key="7">
    <source>
        <dbReference type="PROSITE" id="PS51284"/>
    </source>
</evidence>
<dbReference type="PANTHER" id="PTHR12936">
    <property type="entry name" value="ANAPHASE-PROMOTING COMPLEX 10"/>
    <property type="match status" value="1"/>
</dbReference>
<comment type="similarity">
    <text evidence="1">Belongs to the APC10 family.</text>
</comment>
<dbReference type="InterPro" id="IPR008979">
    <property type="entry name" value="Galactose-bd-like_sf"/>
</dbReference>
<dbReference type="PROSITE" id="PS51284">
    <property type="entry name" value="DOC"/>
    <property type="match status" value="1"/>
</dbReference>
<keyword evidence="2" id="KW-0132">Cell division</keyword>
<dbReference type="GO" id="GO:0051301">
    <property type="term" value="P:cell division"/>
    <property type="evidence" value="ECO:0007669"/>
    <property type="project" value="UniProtKB-KW"/>
</dbReference>
<dbReference type="InterPro" id="IPR004939">
    <property type="entry name" value="APC_su10/DOC_dom"/>
</dbReference>
<dbReference type="InterPro" id="IPR016901">
    <property type="entry name" value="APC10/Doc1"/>
</dbReference>
<protein>
    <recommendedName>
        <fullName evidence="7">DOC domain-containing protein</fullName>
    </recommendedName>
</protein>
<organism evidence="8 9">
    <name type="scientific">Ramalina farinacea</name>
    <dbReference type="NCBI Taxonomy" id="258253"/>
    <lineage>
        <taxon>Eukaryota</taxon>
        <taxon>Fungi</taxon>
        <taxon>Dikarya</taxon>
        <taxon>Ascomycota</taxon>
        <taxon>Pezizomycotina</taxon>
        <taxon>Lecanoromycetes</taxon>
        <taxon>OSLEUM clade</taxon>
        <taxon>Lecanoromycetidae</taxon>
        <taxon>Lecanorales</taxon>
        <taxon>Lecanorineae</taxon>
        <taxon>Ramalinaceae</taxon>
        <taxon>Ramalina</taxon>
    </lineage>
</organism>
<dbReference type="SUPFAM" id="SSF49785">
    <property type="entry name" value="Galactose-binding domain-like"/>
    <property type="match status" value="1"/>
</dbReference>
<evidence type="ECO:0000256" key="3">
    <source>
        <dbReference type="ARBA" id="ARBA00022776"/>
    </source>
</evidence>
<evidence type="ECO:0000313" key="9">
    <source>
        <dbReference type="Proteomes" id="UP001161017"/>
    </source>
</evidence>
<evidence type="ECO:0000256" key="6">
    <source>
        <dbReference type="SAM" id="MobiDB-lite"/>
    </source>
</evidence>
<keyword evidence="9" id="KW-1185">Reference proteome</keyword>
<proteinExistence type="inferred from homology"/>
<keyword evidence="3" id="KW-0498">Mitosis</keyword>
<dbReference type="Pfam" id="PF03256">
    <property type="entry name" value="ANAPC10"/>
    <property type="match status" value="1"/>
</dbReference>
<reference evidence="8" key="1">
    <citation type="journal article" date="2023" name="Genome Biol. Evol.">
        <title>First Whole Genome Sequence and Flow Cytometry Genome Size Data for the Lichen-Forming Fungus Ramalina farinacea (Ascomycota).</title>
        <authorList>
            <person name="Llewellyn T."/>
            <person name="Mian S."/>
            <person name="Hill R."/>
            <person name="Leitch I.J."/>
            <person name="Gaya E."/>
        </authorList>
    </citation>
    <scope>NUCLEOTIDE SEQUENCE</scope>
    <source>
        <strain evidence="8">LIQ254RAFAR</strain>
    </source>
</reference>
<gene>
    <name evidence="8" type="ORF">OHK93_007031</name>
</gene>
<dbReference type="GO" id="GO:0070979">
    <property type="term" value="P:protein K11-linked ubiquitination"/>
    <property type="evidence" value="ECO:0007669"/>
    <property type="project" value="TreeGrafter"/>
</dbReference>
<dbReference type="CDD" id="cd08366">
    <property type="entry name" value="APC10"/>
    <property type="match status" value="1"/>
</dbReference>
<dbReference type="GO" id="GO:0031145">
    <property type="term" value="P:anaphase-promoting complex-dependent catabolic process"/>
    <property type="evidence" value="ECO:0007669"/>
    <property type="project" value="InterPro"/>
</dbReference>
<feature type="compositionally biased region" description="Acidic residues" evidence="6">
    <location>
        <begin position="254"/>
        <end position="263"/>
    </location>
</feature>
<dbReference type="Gene3D" id="2.60.120.260">
    <property type="entry name" value="Galactose-binding domain-like"/>
    <property type="match status" value="1"/>
</dbReference>
<dbReference type="PANTHER" id="PTHR12936:SF0">
    <property type="entry name" value="ANAPHASE-PROMOTING COMPLEX SUBUNIT 10"/>
    <property type="match status" value="1"/>
</dbReference>
<evidence type="ECO:0000313" key="8">
    <source>
        <dbReference type="EMBL" id="MDI1487759.1"/>
    </source>
</evidence>
<comment type="caution">
    <text evidence="8">The sequence shown here is derived from an EMBL/GenBank/DDBJ whole genome shotgun (WGS) entry which is preliminary data.</text>
</comment>
<feature type="region of interest" description="Disordered" evidence="6">
    <location>
        <begin position="219"/>
        <end position="263"/>
    </location>
</feature>
<dbReference type="Proteomes" id="UP001161017">
    <property type="component" value="Unassembled WGS sequence"/>
</dbReference>
<dbReference type="EMBL" id="JAPUFD010000006">
    <property type="protein sequence ID" value="MDI1487759.1"/>
    <property type="molecule type" value="Genomic_DNA"/>
</dbReference>
<accession>A0AA43QLX6</accession>
<keyword evidence="5" id="KW-0131">Cell cycle</keyword>
<dbReference type="AlphaFoldDB" id="A0AA43QLX6"/>
<evidence type="ECO:0000256" key="1">
    <source>
        <dbReference type="ARBA" id="ARBA00006762"/>
    </source>
</evidence>
<sequence length="263" mass="29488">MAEDRAAAPTLQEMIADHDRQDEGYEDPLAFETCERRSQHAPQEGIESPLTSQCGLVEAHNPTLLGLREISSLASWTVSTHKPTNGTHALLAPTPQTYWQSDGPQPHLLTVHFFKLVKIARLRVYLDFTLDESYTPTKMEFWAGWSSSYGLVQFGEWAGAEPRGWQEIPLDGCGVGGKAEIRCMVLQVRVLENHQNGKDTHIRGMQVFSMDERPNRRGLAMREDNGAVNGYAGADPESDDEERDARRENLIVEPDSDGELELR</sequence>
<evidence type="ECO:0000256" key="4">
    <source>
        <dbReference type="ARBA" id="ARBA00022786"/>
    </source>
</evidence>